<gene>
    <name evidence="1" type="ORF">BDV98DRAFT_644230</name>
</gene>
<evidence type="ECO:0000313" key="1">
    <source>
        <dbReference type="EMBL" id="TFL03132.1"/>
    </source>
</evidence>
<dbReference type="AlphaFoldDB" id="A0A5C3QMV6"/>
<evidence type="ECO:0000313" key="2">
    <source>
        <dbReference type="Proteomes" id="UP000305067"/>
    </source>
</evidence>
<dbReference type="EMBL" id="ML178821">
    <property type="protein sequence ID" value="TFL03132.1"/>
    <property type="molecule type" value="Genomic_DNA"/>
</dbReference>
<keyword evidence="2" id="KW-1185">Reference proteome</keyword>
<dbReference type="Proteomes" id="UP000305067">
    <property type="component" value="Unassembled WGS sequence"/>
</dbReference>
<reference evidence="1 2" key="1">
    <citation type="journal article" date="2019" name="Nat. Ecol. Evol.">
        <title>Megaphylogeny resolves global patterns of mushroom evolution.</title>
        <authorList>
            <person name="Varga T."/>
            <person name="Krizsan K."/>
            <person name="Foldi C."/>
            <person name="Dima B."/>
            <person name="Sanchez-Garcia M."/>
            <person name="Sanchez-Ramirez S."/>
            <person name="Szollosi G.J."/>
            <person name="Szarkandi J.G."/>
            <person name="Papp V."/>
            <person name="Albert L."/>
            <person name="Andreopoulos W."/>
            <person name="Angelini C."/>
            <person name="Antonin V."/>
            <person name="Barry K.W."/>
            <person name="Bougher N.L."/>
            <person name="Buchanan P."/>
            <person name="Buyck B."/>
            <person name="Bense V."/>
            <person name="Catcheside P."/>
            <person name="Chovatia M."/>
            <person name="Cooper J."/>
            <person name="Damon W."/>
            <person name="Desjardin D."/>
            <person name="Finy P."/>
            <person name="Geml J."/>
            <person name="Haridas S."/>
            <person name="Hughes K."/>
            <person name="Justo A."/>
            <person name="Karasinski D."/>
            <person name="Kautmanova I."/>
            <person name="Kiss B."/>
            <person name="Kocsube S."/>
            <person name="Kotiranta H."/>
            <person name="LaButti K.M."/>
            <person name="Lechner B.E."/>
            <person name="Liimatainen K."/>
            <person name="Lipzen A."/>
            <person name="Lukacs Z."/>
            <person name="Mihaltcheva S."/>
            <person name="Morgado L.N."/>
            <person name="Niskanen T."/>
            <person name="Noordeloos M.E."/>
            <person name="Ohm R.A."/>
            <person name="Ortiz-Santana B."/>
            <person name="Ovrebo C."/>
            <person name="Racz N."/>
            <person name="Riley R."/>
            <person name="Savchenko A."/>
            <person name="Shiryaev A."/>
            <person name="Soop K."/>
            <person name="Spirin V."/>
            <person name="Szebenyi C."/>
            <person name="Tomsovsky M."/>
            <person name="Tulloss R.E."/>
            <person name="Uehling J."/>
            <person name="Grigoriev I.V."/>
            <person name="Vagvolgyi C."/>
            <person name="Papp T."/>
            <person name="Martin F.M."/>
            <person name="Miettinen O."/>
            <person name="Hibbett D.S."/>
            <person name="Nagy L.G."/>
        </authorList>
    </citation>
    <scope>NUCLEOTIDE SEQUENCE [LARGE SCALE GENOMIC DNA]</scope>
    <source>
        <strain evidence="1 2">CBS 309.79</strain>
    </source>
</reference>
<proteinExistence type="predicted"/>
<organism evidence="1 2">
    <name type="scientific">Pterulicium gracile</name>
    <dbReference type="NCBI Taxonomy" id="1884261"/>
    <lineage>
        <taxon>Eukaryota</taxon>
        <taxon>Fungi</taxon>
        <taxon>Dikarya</taxon>
        <taxon>Basidiomycota</taxon>
        <taxon>Agaricomycotina</taxon>
        <taxon>Agaricomycetes</taxon>
        <taxon>Agaricomycetidae</taxon>
        <taxon>Agaricales</taxon>
        <taxon>Pleurotineae</taxon>
        <taxon>Pterulaceae</taxon>
        <taxon>Pterulicium</taxon>
    </lineage>
</organism>
<sequence length="370" mass="41292">MAAITQLDLSACTCDMTSDVILNIHQEFSGLDLCGQPVTEVFASIWRNIFFVVVEGVRTLDSQKLLKVDPNSEKRAKGKGHSPYLALAHYLKDDPQSLMKACCSWYMQTGVAWTIDVILLLPNDFPTIIQQMVTATDSEFFPFVLDRVFTLVEGVIRNKAVTEDITRESVDLSQLFIFANGTPASSTEVFFGGNVEFVYERLHDLSKLAHLLSIAVNGCTQRQRRSASSSVIFGTLKGLAPLDVRYQAAFLGDKVIEPDSPVYLSAAMRIDLLRISTVCSSLDCTSSPECQKAAWKHEAAPHRLICKFLPELAPVWDTTVIRETTSAYEGHPNMAGMQNRMLRELVDDQLFTEEMLNFLLAASVAYMQHY</sequence>
<name>A0A5C3QMV6_9AGAR</name>
<protein>
    <submittedName>
        <fullName evidence="1">Uncharacterized protein</fullName>
    </submittedName>
</protein>
<accession>A0A5C3QMV6</accession>